<comment type="caution">
    <text evidence="4">The sequence shown here is derived from an EMBL/GenBank/DDBJ whole genome shotgun (WGS) entry which is preliminary data.</text>
</comment>
<dbReference type="AlphaFoldDB" id="A0AAD3XL66"/>
<feature type="repeat" description="PPR" evidence="3">
    <location>
        <begin position="335"/>
        <end position="369"/>
    </location>
</feature>
<feature type="repeat" description="PPR" evidence="3">
    <location>
        <begin position="515"/>
        <end position="549"/>
    </location>
</feature>
<keyword evidence="2" id="KW-0677">Repeat</keyword>
<evidence type="ECO:0008006" key="6">
    <source>
        <dbReference type="Google" id="ProtNLM"/>
    </source>
</evidence>
<feature type="repeat" description="PPR" evidence="3">
    <location>
        <begin position="811"/>
        <end position="845"/>
    </location>
</feature>
<feature type="repeat" description="PPR" evidence="3">
    <location>
        <begin position="671"/>
        <end position="705"/>
    </location>
</feature>
<dbReference type="PANTHER" id="PTHR47933:SF11">
    <property type="entry name" value="PENTATRICOPEPTIDE REPEAT-CONTAINING PROTEIN 2"/>
    <property type="match status" value="1"/>
</dbReference>
<dbReference type="Gene3D" id="1.25.40.10">
    <property type="entry name" value="Tetratricopeptide repeat domain"/>
    <property type="match status" value="8"/>
</dbReference>
<dbReference type="PANTHER" id="PTHR47933">
    <property type="entry name" value="PENTATRICOPEPTIDE REPEAT-CONTAINING PROTEIN 1, MITOCHONDRIAL"/>
    <property type="match status" value="1"/>
</dbReference>
<evidence type="ECO:0000256" key="3">
    <source>
        <dbReference type="PROSITE-ProRule" id="PRU00708"/>
    </source>
</evidence>
<feature type="repeat" description="PPR" evidence="3">
    <location>
        <begin position="370"/>
        <end position="404"/>
    </location>
</feature>
<organism evidence="4 5">
    <name type="scientific">Nepenthes gracilis</name>
    <name type="common">Slender pitcher plant</name>
    <dbReference type="NCBI Taxonomy" id="150966"/>
    <lineage>
        <taxon>Eukaryota</taxon>
        <taxon>Viridiplantae</taxon>
        <taxon>Streptophyta</taxon>
        <taxon>Embryophyta</taxon>
        <taxon>Tracheophyta</taxon>
        <taxon>Spermatophyta</taxon>
        <taxon>Magnoliopsida</taxon>
        <taxon>eudicotyledons</taxon>
        <taxon>Gunneridae</taxon>
        <taxon>Pentapetalae</taxon>
        <taxon>Caryophyllales</taxon>
        <taxon>Nepenthaceae</taxon>
        <taxon>Nepenthes</taxon>
    </lineage>
</organism>
<dbReference type="InterPro" id="IPR002885">
    <property type="entry name" value="PPR_rpt"/>
</dbReference>
<dbReference type="InterPro" id="IPR011990">
    <property type="entry name" value="TPR-like_helical_dom_sf"/>
</dbReference>
<feature type="repeat" description="PPR" evidence="3">
    <location>
        <begin position="445"/>
        <end position="479"/>
    </location>
</feature>
<dbReference type="Pfam" id="PF13041">
    <property type="entry name" value="PPR_2"/>
    <property type="match status" value="6"/>
</dbReference>
<sequence length="994" mass="111445">MSRLPKLILCKSVSFASSRPNSHSFFLCRRRPLFAMLKFIVSNSAPETLDGLVDVEAFRSAGEPTPSISAGDFAFLRDSVPGCPPADLLKFKPGKFSDDAISIAKAINESNVVFGEETEKLLRKFRDKLNVSLVVGVLKLVINPQLGVQFFIWAGRQIGYSHRSPVYYALLELIGCNKNIVLPEHFFHEIRDADRDVLAELLNVLIQKCCRNGMWSVALEELGRLKDLGYKPVQLTYNMLIQVFLEANQVDTARLVHDEMSTAGFRMDSYVLGCFAYSLCKAGKWREALDLIGKEEFAPNAALYTQMISGLCEASLFEEAMDFLNRMRCCSCLPNVVTYKALVCACLRKRQLGRCKRILSMMMAEGCYPDREIFNSLVHAYCKSGDHSYAYKLLRKMEGCGCQPGYVVYNILIGGICGNEEFTTSALELAEKVYGEMLNAGLLLNKINVCNFARCLCWGGKFDRAYKVIHEMMSKGFVPDATTYTKVIEFLCNSSRVEKAFLLFKEMKSNGIIPDVYTYSILIDAFCKAGLIVQARKWFDEMVMDGCSPNVVTYTSLIHAYLKVRRLCDADELFETMLSNGCVPNIVTFTALIDGHCKAKNIEKACQIYSRMRGQVNLTDVDMYFRLSSADTSEPNVFTYGALIDGLCKAQKVGEARDLLDAMLKNGCEPNHIVYDALIDGFCKAGKLDEAQEVFSKMSAHGYTPNEYTYGSLIDKMFKDKRLDLALKVLSKMLESSYAPNVVIYTEMVDGLCKVGKTDEAYRLMLMMNEKGCHPNVVTYTAIIDGFGKVGKVDKCLELFSEMGRSGCTPNYVTYRVLINHCCSVGLLDDAHHLLEEMKQMYWPMHVASYQKVIEGFSWDFLISVGLQDAIGENNHVPIAPIYKILIDGFCKAGRLERAVQLYREISSSSQSSIATTTCSLLIKSLCLASKVDEGFELFADTLRRGDIFDVSTFCHLIVGLVRLNRWDEALQLSYSACHMGINWLSMGETSQTK</sequence>
<dbReference type="GO" id="GO:0003729">
    <property type="term" value="F:mRNA binding"/>
    <property type="evidence" value="ECO:0007669"/>
    <property type="project" value="TreeGrafter"/>
</dbReference>
<name>A0AAD3XL66_NEPGR</name>
<evidence type="ECO:0000313" key="4">
    <source>
        <dbReference type="EMBL" id="GMH08712.1"/>
    </source>
</evidence>
<dbReference type="InterPro" id="IPR051240">
    <property type="entry name" value="Mito_RNA-Proc/Resp"/>
</dbReference>
<comment type="similarity">
    <text evidence="1">Belongs to the PPR family. P subfamily.</text>
</comment>
<dbReference type="Pfam" id="PF01535">
    <property type="entry name" value="PPR"/>
    <property type="match status" value="4"/>
</dbReference>
<feature type="repeat" description="PPR" evidence="3">
    <location>
        <begin position="300"/>
        <end position="334"/>
    </location>
</feature>
<feature type="repeat" description="PPR" evidence="3">
    <location>
        <begin position="233"/>
        <end position="267"/>
    </location>
</feature>
<keyword evidence="5" id="KW-1185">Reference proteome</keyword>
<feature type="repeat" description="PPR" evidence="3">
    <location>
        <begin position="879"/>
        <end position="913"/>
    </location>
</feature>
<reference evidence="4" key="1">
    <citation type="submission" date="2023-05" db="EMBL/GenBank/DDBJ databases">
        <title>Nepenthes gracilis genome sequencing.</title>
        <authorList>
            <person name="Fukushima K."/>
        </authorList>
    </citation>
    <scope>NUCLEOTIDE SEQUENCE</scope>
    <source>
        <strain evidence="4">SING2019-196</strain>
    </source>
</reference>
<feature type="repeat" description="PPR" evidence="3">
    <location>
        <begin position="585"/>
        <end position="615"/>
    </location>
</feature>
<dbReference type="Proteomes" id="UP001279734">
    <property type="component" value="Unassembled WGS sequence"/>
</dbReference>
<protein>
    <recommendedName>
        <fullName evidence="6">Pentatricopeptide repeat-containing protein</fullName>
    </recommendedName>
</protein>
<dbReference type="PROSITE" id="PS51375">
    <property type="entry name" value="PPR"/>
    <property type="match status" value="17"/>
</dbReference>
<evidence type="ECO:0000256" key="1">
    <source>
        <dbReference type="ARBA" id="ARBA00007626"/>
    </source>
</evidence>
<feature type="repeat" description="PPR" evidence="3">
    <location>
        <begin position="741"/>
        <end position="775"/>
    </location>
</feature>
<accession>A0AAD3XL66</accession>
<evidence type="ECO:0000256" key="2">
    <source>
        <dbReference type="ARBA" id="ARBA00022737"/>
    </source>
</evidence>
<proteinExistence type="inferred from homology"/>
<gene>
    <name evidence="4" type="ORF">Nepgr_010552</name>
</gene>
<evidence type="ECO:0000313" key="5">
    <source>
        <dbReference type="Proteomes" id="UP001279734"/>
    </source>
</evidence>
<feature type="repeat" description="PPR" evidence="3">
    <location>
        <begin position="480"/>
        <end position="514"/>
    </location>
</feature>
<dbReference type="EMBL" id="BSYO01000008">
    <property type="protein sequence ID" value="GMH08712.1"/>
    <property type="molecule type" value="Genomic_DNA"/>
</dbReference>
<feature type="repeat" description="PPR" evidence="3">
    <location>
        <begin position="198"/>
        <end position="232"/>
    </location>
</feature>
<dbReference type="NCBIfam" id="TIGR00756">
    <property type="entry name" value="PPR"/>
    <property type="match status" value="16"/>
</dbReference>
<dbReference type="Pfam" id="PF12854">
    <property type="entry name" value="PPR_1"/>
    <property type="match status" value="3"/>
</dbReference>
<feature type="repeat" description="PPR" evidence="3">
    <location>
        <begin position="776"/>
        <end position="810"/>
    </location>
</feature>
<feature type="repeat" description="PPR" evidence="3">
    <location>
        <begin position="706"/>
        <end position="740"/>
    </location>
</feature>
<feature type="repeat" description="PPR" evidence="3">
    <location>
        <begin position="636"/>
        <end position="670"/>
    </location>
</feature>
<feature type="repeat" description="PPR" evidence="3">
    <location>
        <begin position="550"/>
        <end position="584"/>
    </location>
</feature>